<keyword evidence="1" id="KW-0175">Coiled coil</keyword>
<organism evidence="3 4">
    <name type="scientific">Isoptericola halotolerans</name>
    <dbReference type="NCBI Taxonomy" id="300560"/>
    <lineage>
        <taxon>Bacteria</taxon>
        <taxon>Bacillati</taxon>
        <taxon>Actinomycetota</taxon>
        <taxon>Actinomycetes</taxon>
        <taxon>Micrococcales</taxon>
        <taxon>Promicromonosporaceae</taxon>
        <taxon>Isoptericola</taxon>
    </lineage>
</organism>
<name>A0ABX2A4K0_9MICO</name>
<sequence length="545" mass="58991">MTSALVIGDLGFTSMYHLGDEAMSEAAAEVLTGVGIDVTLIAGQPAAATERYDLPAVARPGFRKVMSRQQKDALLEEITDALASSRPLPGPAAKVFQAVEAADVMVIGGGGNLNSQGTHHLYDRVALARMAGATGTPLVVSSQTVGPALTDRDRELVTELGRSAVAFGVREATTYQLMQELVGADGQVVLTMDDAALLSPAPSVEAAGPAVLARKGRYIIASFTSHTGTSGMNQETYVSELTRLLDELVAEHDLDVYLVAHMGSFVEPARNDQLLNTAIEAASTSGRVHALPMIDARTTLALTQGAEFTLSTRYHPVVFGPALGVPSFGLVLSHYSSVRMRGALGNVGLTDLALPLDYWLSGGLQRSVRAVIENRASFDEHVAHASSVRRAEQLAWWAAVEGLARTGRWTPPAARAELPEWAVPGVSGWEFDTLTSTSDTLALQRREVADLARQLSETLEQNSRLEEQNAKFKGRIERLTGKLDRSRTQLDRVRHEKVAAVKQIRVLRDERDQALRMALPHALKRDIRRAPRAVARRLRRLVPSR</sequence>
<gene>
    <name evidence="3" type="ORF">HDG69_002159</name>
</gene>
<dbReference type="PANTHER" id="PTHR36836:SF1">
    <property type="entry name" value="COLANIC ACID BIOSYNTHESIS PROTEIN WCAK"/>
    <property type="match status" value="1"/>
</dbReference>
<protein>
    <submittedName>
        <fullName evidence="3">Polysaccharide pyruvyl transferase WcaK-like protein/regulator of replication initiation timing</fullName>
    </submittedName>
</protein>
<comment type="caution">
    <text evidence="3">The sequence shown here is derived from an EMBL/GenBank/DDBJ whole genome shotgun (WGS) entry which is preliminary data.</text>
</comment>
<proteinExistence type="predicted"/>
<evidence type="ECO:0000259" key="2">
    <source>
        <dbReference type="Pfam" id="PF04230"/>
    </source>
</evidence>
<evidence type="ECO:0000313" key="3">
    <source>
        <dbReference type="EMBL" id="NOV97584.1"/>
    </source>
</evidence>
<dbReference type="RefSeq" id="WP_171783773.1">
    <property type="nucleotide sequence ID" value="NZ_BAAAML010000009.1"/>
</dbReference>
<evidence type="ECO:0000256" key="1">
    <source>
        <dbReference type="SAM" id="Coils"/>
    </source>
</evidence>
<dbReference type="Pfam" id="PF04230">
    <property type="entry name" value="PS_pyruv_trans"/>
    <property type="match status" value="1"/>
</dbReference>
<evidence type="ECO:0000313" key="4">
    <source>
        <dbReference type="Proteomes" id="UP000757540"/>
    </source>
</evidence>
<accession>A0ABX2A4K0</accession>
<dbReference type="EMBL" id="JABEZU010000002">
    <property type="protein sequence ID" value="NOV97584.1"/>
    <property type="molecule type" value="Genomic_DNA"/>
</dbReference>
<feature type="domain" description="Polysaccharide pyruvyl transferase" evidence="2">
    <location>
        <begin position="17"/>
        <end position="331"/>
    </location>
</feature>
<reference evidence="3 4" key="1">
    <citation type="submission" date="2020-05" db="EMBL/GenBank/DDBJ databases">
        <title>Genomic Encyclopedia of Type Strains, Phase III (KMG-III): the genomes of soil and plant-associated and newly described type strains.</title>
        <authorList>
            <person name="Whitman W."/>
        </authorList>
    </citation>
    <scope>NUCLEOTIDE SEQUENCE [LARGE SCALE GENOMIC DNA]</scope>
    <source>
        <strain evidence="3 4">KCTC 19046</strain>
    </source>
</reference>
<keyword evidence="4" id="KW-1185">Reference proteome</keyword>
<dbReference type="PANTHER" id="PTHR36836">
    <property type="entry name" value="COLANIC ACID BIOSYNTHESIS PROTEIN WCAK"/>
    <property type="match status" value="1"/>
</dbReference>
<feature type="coiled-coil region" evidence="1">
    <location>
        <begin position="441"/>
        <end position="510"/>
    </location>
</feature>
<dbReference type="Proteomes" id="UP000757540">
    <property type="component" value="Unassembled WGS sequence"/>
</dbReference>
<dbReference type="InterPro" id="IPR007345">
    <property type="entry name" value="Polysacch_pyruvyl_Trfase"/>
</dbReference>